<dbReference type="InterPro" id="IPR004752">
    <property type="entry name" value="AmpG_permease/AT-1"/>
</dbReference>
<dbReference type="GO" id="GO:0035348">
    <property type="term" value="P:acetyl-CoA transmembrane transport"/>
    <property type="evidence" value="ECO:0007669"/>
    <property type="project" value="InterPro"/>
</dbReference>
<evidence type="ECO:0000256" key="5">
    <source>
        <dbReference type="SAM" id="Phobius"/>
    </source>
</evidence>
<evidence type="ECO:0000313" key="7">
    <source>
        <dbReference type="WBParaSite" id="ALUE_0001281601-mRNA-1"/>
    </source>
</evidence>
<proteinExistence type="predicted"/>
<reference evidence="7" key="1">
    <citation type="submission" date="2017-02" db="UniProtKB">
        <authorList>
            <consortium name="WormBaseParasite"/>
        </authorList>
    </citation>
    <scope>IDENTIFICATION</scope>
</reference>
<accession>A0A0M3I6U5</accession>
<dbReference type="InterPro" id="IPR036259">
    <property type="entry name" value="MFS_trans_sf"/>
</dbReference>
<dbReference type="SUPFAM" id="SSF103473">
    <property type="entry name" value="MFS general substrate transporter"/>
    <property type="match status" value="1"/>
</dbReference>
<feature type="transmembrane region" description="Helical" evidence="5">
    <location>
        <begin position="65"/>
        <end position="84"/>
    </location>
</feature>
<feature type="transmembrane region" description="Helical" evidence="5">
    <location>
        <begin position="22"/>
        <end position="45"/>
    </location>
</feature>
<evidence type="ECO:0000256" key="1">
    <source>
        <dbReference type="ARBA" id="ARBA00004141"/>
    </source>
</evidence>
<evidence type="ECO:0000256" key="3">
    <source>
        <dbReference type="ARBA" id="ARBA00022989"/>
    </source>
</evidence>
<sequence>MLAVDPSLNWLQRTQKSLRGDFSSICLLLFLYLLQGIPLGLIAAIPLVLSSKNASYGQQAVFSFAYWPFSLKLLWAPIVDSVYWKRMGRRKSWMVPCQYLIGTFMLVLSYKVADIMGDNDTQSSGKAPNVVFLMLVFLPLNFLAATQDIAVDGWALTMLSRKNVGYASTCNAVGQTAGFFLGNVVYLTLDSPDFANRFFRSEPQPYGLVSLSAEDVFDGDGRKNVGYASTCNAVGQTAGFFLGNVVYLTLDSPDFANRFFRSEPQPYGLVSLSGFIWLIFSIDNPGSG</sequence>
<name>A0A0M3I6U5_ASCLU</name>
<dbReference type="InterPro" id="IPR024371">
    <property type="entry name" value="AcetylCoA_trans_1-like"/>
</dbReference>
<feature type="transmembrane region" description="Helical" evidence="5">
    <location>
        <begin position="130"/>
        <end position="151"/>
    </location>
</feature>
<evidence type="ECO:0000313" key="6">
    <source>
        <dbReference type="Proteomes" id="UP000036681"/>
    </source>
</evidence>
<evidence type="ECO:0000256" key="2">
    <source>
        <dbReference type="ARBA" id="ARBA00022692"/>
    </source>
</evidence>
<keyword evidence="2 5" id="KW-0812">Transmembrane</keyword>
<protein>
    <submittedName>
        <fullName evidence="7">Acetyl-coenzyme A transporter 1</fullName>
    </submittedName>
</protein>
<keyword evidence="4 5" id="KW-0472">Membrane</keyword>
<organism evidence="6 7">
    <name type="scientific">Ascaris lumbricoides</name>
    <name type="common">Giant roundworm</name>
    <dbReference type="NCBI Taxonomy" id="6252"/>
    <lineage>
        <taxon>Eukaryota</taxon>
        <taxon>Metazoa</taxon>
        <taxon>Ecdysozoa</taxon>
        <taxon>Nematoda</taxon>
        <taxon>Chromadorea</taxon>
        <taxon>Rhabditida</taxon>
        <taxon>Spirurina</taxon>
        <taxon>Ascaridomorpha</taxon>
        <taxon>Ascaridoidea</taxon>
        <taxon>Ascarididae</taxon>
        <taxon>Ascaris</taxon>
    </lineage>
</organism>
<keyword evidence="6" id="KW-1185">Reference proteome</keyword>
<evidence type="ECO:0000256" key="4">
    <source>
        <dbReference type="ARBA" id="ARBA00023136"/>
    </source>
</evidence>
<dbReference type="GO" id="GO:0008521">
    <property type="term" value="F:acetyl-CoA transmembrane transporter activity"/>
    <property type="evidence" value="ECO:0007669"/>
    <property type="project" value="InterPro"/>
</dbReference>
<dbReference type="Pfam" id="PF13000">
    <property type="entry name" value="Acatn"/>
    <property type="match status" value="2"/>
</dbReference>
<comment type="subcellular location">
    <subcellularLocation>
        <location evidence="1">Membrane</location>
        <topology evidence="1">Multi-pass membrane protein</topology>
    </subcellularLocation>
</comment>
<dbReference type="AlphaFoldDB" id="A0A0M3I6U5"/>
<dbReference type="GO" id="GO:0016020">
    <property type="term" value="C:membrane"/>
    <property type="evidence" value="ECO:0007669"/>
    <property type="project" value="UniProtKB-SubCell"/>
</dbReference>
<dbReference type="PANTHER" id="PTHR12778:SF9">
    <property type="entry name" value="ACETYL-COENZYME A TRANSPORTER 1"/>
    <property type="match status" value="1"/>
</dbReference>
<dbReference type="WBParaSite" id="ALUE_0001281601-mRNA-1">
    <property type="protein sequence ID" value="ALUE_0001281601-mRNA-1"/>
    <property type="gene ID" value="ALUE_0001281601"/>
</dbReference>
<dbReference type="Proteomes" id="UP000036681">
    <property type="component" value="Unplaced"/>
</dbReference>
<keyword evidence="3 5" id="KW-1133">Transmembrane helix</keyword>
<dbReference type="PANTHER" id="PTHR12778">
    <property type="entry name" value="SOLUTE CARRIER FAMILY 33 ACETYL-COA TRANSPORTER -RELATED"/>
    <property type="match status" value="1"/>
</dbReference>